<sequence length="80" mass="9552">MTTEKIFNIFQVQRDSVYLTDDNNVAIFPRSDGTCHPYNNIDPIRDRNSIYKGWIFLFDLQRSSEQTSLLNMLQKLHWLQ</sequence>
<organism evidence="1 2">
    <name type="scientific">Knipowitschia caucasica</name>
    <name type="common">Caucasian dwarf goby</name>
    <name type="synonym">Pomatoschistus caucasicus</name>
    <dbReference type="NCBI Taxonomy" id="637954"/>
    <lineage>
        <taxon>Eukaryota</taxon>
        <taxon>Metazoa</taxon>
        <taxon>Chordata</taxon>
        <taxon>Craniata</taxon>
        <taxon>Vertebrata</taxon>
        <taxon>Euteleostomi</taxon>
        <taxon>Actinopterygii</taxon>
        <taxon>Neopterygii</taxon>
        <taxon>Teleostei</taxon>
        <taxon>Neoteleostei</taxon>
        <taxon>Acanthomorphata</taxon>
        <taxon>Gobiaria</taxon>
        <taxon>Gobiiformes</taxon>
        <taxon>Gobioidei</taxon>
        <taxon>Gobiidae</taxon>
        <taxon>Gobiinae</taxon>
        <taxon>Knipowitschia</taxon>
    </lineage>
</organism>
<evidence type="ECO:0000313" key="1">
    <source>
        <dbReference type="EMBL" id="CAL1594672.1"/>
    </source>
</evidence>
<protein>
    <submittedName>
        <fullName evidence="1">Uncharacterized protein</fullName>
    </submittedName>
</protein>
<proteinExistence type="predicted"/>
<keyword evidence="2" id="KW-1185">Reference proteome</keyword>
<accession>A0AAV2L5P4</accession>
<evidence type="ECO:0000313" key="2">
    <source>
        <dbReference type="Proteomes" id="UP001497482"/>
    </source>
</evidence>
<name>A0AAV2L5P4_KNICA</name>
<dbReference type="Proteomes" id="UP001497482">
    <property type="component" value="Chromosome 20"/>
</dbReference>
<reference evidence="1 2" key="1">
    <citation type="submission" date="2024-04" db="EMBL/GenBank/DDBJ databases">
        <authorList>
            <person name="Waldvogel A.-M."/>
            <person name="Schoenle A."/>
        </authorList>
    </citation>
    <scope>NUCLEOTIDE SEQUENCE [LARGE SCALE GENOMIC DNA]</scope>
</reference>
<dbReference type="AlphaFoldDB" id="A0AAV2L5P4"/>
<gene>
    <name evidence="1" type="ORF">KC01_LOCUS23623</name>
</gene>
<dbReference type="EMBL" id="OZ035842">
    <property type="protein sequence ID" value="CAL1594672.1"/>
    <property type="molecule type" value="Genomic_DNA"/>
</dbReference>